<protein>
    <submittedName>
        <fullName evidence="2">Uncharacterized protein</fullName>
    </submittedName>
</protein>
<organism evidence="2 3">
    <name type="scientific">Sphagnum troendelagicum</name>
    <dbReference type="NCBI Taxonomy" id="128251"/>
    <lineage>
        <taxon>Eukaryota</taxon>
        <taxon>Viridiplantae</taxon>
        <taxon>Streptophyta</taxon>
        <taxon>Embryophyta</taxon>
        <taxon>Bryophyta</taxon>
        <taxon>Sphagnophytina</taxon>
        <taxon>Sphagnopsida</taxon>
        <taxon>Sphagnales</taxon>
        <taxon>Sphagnaceae</taxon>
        <taxon>Sphagnum</taxon>
    </lineage>
</organism>
<keyword evidence="3" id="KW-1185">Reference proteome</keyword>
<reference evidence="2" key="1">
    <citation type="submission" date="2024-02" db="EMBL/GenBank/DDBJ databases">
        <authorList>
            <consortium name="ELIXIR-Norway"/>
            <consortium name="Elixir Norway"/>
        </authorList>
    </citation>
    <scope>NUCLEOTIDE SEQUENCE</scope>
</reference>
<sequence>MEKERRRGGPVDNLREDDPETANPAGADVEKQRLGVAWRPGTTTGLTQERKQIIRDVSEETIEAREKLSLLKQWQQMQAEENREKLHLAFLKKQMEKLKASAKGTHMQQPNS</sequence>
<name>A0ABP0V2F6_9BRYO</name>
<feature type="compositionally biased region" description="Basic and acidic residues" evidence="1">
    <location>
        <begin position="1"/>
        <end position="16"/>
    </location>
</feature>
<accession>A0ABP0V2F6</accession>
<dbReference type="Proteomes" id="UP001497512">
    <property type="component" value="Chromosome 8"/>
</dbReference>
<evidence type="ECO:0000256" key="1">
    <source>
        <dbReference type="SAM" id="MobiDB-lite"/>
    </source>
</evidence>
<dbReference type="EMBL" id="OZ019900">
    <property type="protein sequence ID" value="CAK9235553.1"/>
    <property type="molecule type" value="Genomic_DNA"/>
</dbReference>
<evidence type="ECO:0000313" key="2">
    <source>
        <dbReference type="EMBL" id="CAK9235553.1"/>
    </source>
</evidence>
<gene>
    <name evidence="2" type="ORF">CSSPTR1EN2_LOCUS22774</name>
</gene>
<evidence type="ECO:0000313" key="3">
    <source>
        <dbReference type="Proteomes" id="UP001497512"/>
    </source>
</evidence>
<feature type="region of interest" description="Disordered" evidence="1">
    <location>
        <begin position="1"/>
        <end position="33"/>
    </location>
</feature>
<proteinExistence type="predicted"/>